<name>C5CEV9_KOSOT</name>
<dbReference type="KEGG" id="kol:Kole_0574"/>
<dbReference type="PANTHER" id="PTHR40447">
    <property type="entry name" value="ANAEROBIC SULFITE REDUCTASE SUBUNIT A"/>
    <property type="match status" value="1"/>
</dbReference>
<dbReference type="RefSeq" id="WP_012745075.1">
    <property type="nucleotide sequence ID" value="NC_012785.1"/>
</dbReference>
<evidence type="ECO:0000256" key="3">
    <source>
        <dbReference type="ARBA" id="ARBA00023014"/>
    </source>
</evidence>
<keyword evidence="1" id="KW-0479">Metal-binding</keyword>
<evidence type="ECO:0000313" key="5">
    <source>
        <dbReference type="EMBL" id="ACR79293.1"/>
    </source>
</evidence>
<gene>
    <name evidence="5" type="ordered locus">Kole_0574</name>
</gene>
<dbReference type="Gene3D" id="1.10.1060.10">
    <property type="entry name" value="Alpha-helical ferredoxin"/>
    <property type="match status" value="1"/>
</dbReference>
<dbReference type="GO" id="GO:0046872">
    <property type="term" value="F:metal ion binding"/>
    <property type="evidence" value="ECO:0007669"/>
    <property type="project" value="UniProtKB-KW"/>
</dbReference>
<keyword evidence="6" id="KW-1185">Reference proteome</keyword>
<sequence>MLVFFEEFVEFLERLAERTELFAPVKENGEIFLKCWKSMDSDGIPVLDKYHPIDPLKILLFQPRNDVLTYLESGERILLGVKSCDLRAIQLLDIALLEGDYVDPVYKEFREKTLIISSDCTEAKSSCHCILQGINPYPEEHYDVSLSSIGKRLLLRSGSEKGERFLKLLSKNLTAFEETPDVVDVLKNQREKIRTLVCEINSQWSLGSKDKGEKLNIFDTSAVDSCIECGGCNFVCPTCYCFIMSDESKNKSFSKVRTWDSCQLKGYARVAGGGNPRPELYKRFNHRYNCKFNYMVKQLSMSGCTGCGRCIDVCPAGIDIRNTMRVMREEMKVKK</sequence>
<dbReference type="Pfam" id="PF17179">
    <property type="entry name" value="Fer4_22"/>
    <property type="match status" value="1"/>
</dbReference>
<evidence type="ECO:0000256" key="2">
    <source>
        <dbReference type="ARBA" id="ARBA00023004"/>
    </source>
</evidence>
<dbReference type="Proteomes" id="UP000002382">
    <property type="component" value="Chromosome"/>
</dbReference>
<evidence type="ECO:0000259" key="4">
    <source>
        <dbReference type="PROSITE" id="PS51379"/>
    </source>
</evidence>
<proteinExistence type="predicted"/>
<dbReference type="InterPro" id="IPR017900">
    <property type="entry name" value="4Fe4S_Fe_S_CS"/>
</dbReference>
<dbReference type="PROSITE" id="PS51379">
    <property type="entry name" value="4FE4S_FER_2"/>
    <property type="match status" value="2"/>
</dbReference>
<dbReference type="eggNOG" id="COG0479">
    <property type="taxonomic scope" value="Bacteria"/>
</dbReference>
<reference evidence="5 6" key="1">
    <citation type="submission" date="2009-06" db="EMBL/GenBank/DDBJ databases">
        <title>Complete sequence of Thermotogales bacterium TBF 19.5.1.</title>
        <authorList>
            <consortium name="US DOE Joint Genome Institute"/>
            <person name="Lucas S."/>
            <person name="Copeland A."/>
            <person name="Lapidus A."/>
            <person name="Glavina del Rio T."/>
            <person name="Tice H."/>
            <person name="Bruce D."/>
            <person name="Goodwin L."/>
            <person name="Pitluck S."/>
            <person name="Chertkov O."/>
            <person name="Brettin T."/>
            <person name="Detter J.C."/>
            <person name="Han C."/>
            <person name="Schmutz J."/>
            <person name="Larimer F."/>
            <person name="Land M."/>
            <person name="Hauser L."/>
            <person name="Kyrpides N."/>
            <person name="Ovchinnikova G."/>
            <person name="Noll K."/>
        </authorList>
    </citation>
    <scope>NUCLEOTIDE SEQUENCE [LARGE SCALE GENOMIC DNA]</scope>
    <source>
        <strain evidence="6">ATCC BAA-1733 / DSM 21960 / TBF 19.5.1</strain>
    </source>
</reference>
<dbReference type="HOGENOM" id="CLU_046702_0_0_0"/>
<feature type="domain" description="4Fe-4S ferredoxin-type" evidence="4">
    <location>
        <begin position="213"/>
        <end position="247"/>
    </location>
</feature>
<dbReference type="AlphaFoldDB" id="C5CEV9"/>
<dbReference type="SUPFAM" id="SSF46548">
    <property type="entry name" value="alpha-helical ferredoxin"/>
    <property type="match status" value="1"/>
</dbReference>
<dbReference type="PROSITE" id="PS00198">
    <property type="entry name" value="4FE4S_FER_1"/>
    <property type="match status" value="2"/>
</dbReference>
<dbReference type="InterPro" id="IPR017896">
    <property type="entry name" value="4Fe4S_Fe-S-bd"/>
</dbReference>
<dbReference type="EMBL" id="CP001634">
    <property type="protein sequence ID" value="ACR79293.1"/>
    <property type="molecule type" value="Genomic_DNA"/>
</dbReference>
<organism evidence="5 6">
    <name type="scientific">Kosmotoga olearia (strain ATCC BAA-1733 / DSM 21960 / TBF 19.5.1)</name>
    <dbReference type="NCBI Taxonomy" id="521045"/>
    <lineage>
        <taxon>Bacteria</taxon>
        <taxon>Thermotogati</taxon>
        <taxon>Thermotogota</taxon>
        <taxon>Thermotogae</taxon>
        <taxon>Kosmotogales</taxon>
        <taxon>Kosmotogaceae</taxon>
        <taxon>Kosmotoga</taxon>
    </lineage>
</organism>
<dbReference type="PANTHER" id="PTHR40447:SF1">
    <property type="entry name" value="ANAEROBIC SULFITE REDUCTASE SUBUNIT A"/>
    <property type="match status" value="1"/>
</dbReference>
<dbReference type="OrthoDB" id="9796486at2"/>
<dbReference type="GO" id="GO:0051536">
    <property type="term" value="F:iron-sulfur cluster binding"/>
    <property type="evidence" value="ECO:0007669"/>
    <property type="project" value="UniProtKB-KW"/>
</dbReference>
<evidence type="ECO:0000313" key="6">
    <source>
        <dbReference type="Proteomes" id="UP000002382"/>
    </source>
</evidence>
<keyword evidence="3" id="KW-0411">Iron-sulfur</keyword>
<dbReference type="InterPro" id="IPR009051">
    <property type="entry name" value="Helical_ferredxn"/>
</dbReference>
<reference evidence="5 6" key="2">
    <citation type="journal article" date="2011" name="J. Bacteriol.">
        <title>Genome Sequence of Kosmotoga olearia Strain TBF 19.5.1, a Thermophilic Bacterium with a Wide Growth Temperature Range, Isolated from the Troll B Oil Platform in the North Sea.</title>
        <authorList>
            <person name="Swithers K.S."/>
            <person name="Dipippo J.L."/>
            <person name="Bruce D.C."/>
            <person name="Detter C."/>
            <person name="Tapia R."/>
            <person name="Han S."/>
            <person name="Goodwin L.A."/>
            <person name="Han J."/>
            <person name="Woyke T."/>
            <person name="Pitluck S."/>
            <person name="Pennacchio L."/>
            <person name="Nolan M."/>
            <person name="Mikhailova N."/>
            <person name="Land M.L."/>
            <person name="Nesbo C.L."/>
            <person name="Gogarten J.P."/>
            <person name="Noll K.M."/>
        </authorList>
    </citation>
    <scope>NUCLEOTIDE SEQUENCE [LARGE SCALE GENOMIC DNA]</scope>
    <source>
        <strain evidence="6">ATCC BAA-1733 / DSM 21960 / TBF 19.5.1</strain>
    </source>
</reference>
<keyword evidence="2" id="KW-0408">Iron</keyword>
<protein>
    <submittedName>
        <fullName evidence="5">4Fe-4S ferredoxin iron-sulfur binding domain protein</fullName>
    </submittedName>
</protein>
<evidence type="ECO:0000256" key="1">
    <source>
        <dbReference type="ARBA" id="ARBA00022723"/>
    </source>
</evidence>
<accession>C5CEV9</accession>
<dbReference type="STRING" id="521045.Kole_0574"/>
<feature type="domain" description="4Fe-4S ferredoxin-type" evidence="4">
    <location>
        <begin position="295"/>
        <end position="323"/>
    </location>
</feature>